<organism evidence="1 2">
    <name type="scientific">Lasiodiplodia mahajangana</name>
    <dbReference type="NCBI Taxonomy" id="1108764"/>
    <lineage>
        <taxon>Eukaryota</taxon>
        <taxon>Fungi</taxon>
        <taxon>Dikarya</taxon>
        <taxon>Ascomycota</taxon>
        <taxon>Pezizomycotina</taxon>
        <taxon>Dothideomycetes</taxon>
        <taxon>Dothideomycetes incertae sedis</taxon>
        <taxon>Botryosphaeriales</taxon>
        <taxon>Botryosphaeriaceae</taxon>
        <taxon>Lasiodiplodia</taxon>
    </lineage>
</organism>
<evidence type="ECO:0000313" key="2">
    <source>
        <dbReference type="Proteomes" id="UP001153332"/>
    </source>
</evidence>
<evidence type="ECO:0000313" key="1">
    <source>
        <dbReference type="EMBL" id="KAJ8126414.1"/>
    </source>
</evidence>
<dbReference type="Proteomes" id="UP001153332">
    <property type="component" value="Unassembled WGS sequence"/>
</dbReference>
<reference evidence="1" key="1">
    <citation type="submission" date="2022-12" db="EMBL/GenBank/DDBJ databases">
        <title>Genome Sequence of Lasiodiplodia mahajangana.</title>
        <authorList>
            <person name="Buettner E."/>
        </authorList>
    </citation>
    <scope>NUCLEOTIDE SEQUENCE</scope>
    <source>
        <strain evidence="1">VT137</strain>
    </source>
</reference>
<comment type="caution">
    <text evidence="1">The sequence shown here is derived from an EMBL/GenBank/DDBJ whole genome shotgun (WGS) entry which is preliminary data.</text>
</comment>
<sequence>MPKQTKPTVRLTRSRAQQYVLSVPAKVDQGSPRQNRDINQDFDPIQGKYTDEQRFTQDRSSLPPAKLKYEQLDWTGKAGIVSTMLHLARDSRNNVAATFYRQAGEIKYHLNGAPTDLLPTYDTCLRRLWQLIIGVPTTG</sequence>
<gene>
    <name evidence="1" type="ORF">O1611_g7224</name>
</gene>
<proteinExistence type="predicted"/>
<accession>A0ACC2JGB3</accession>
<protein>
    <submittedName>
        <fullName evidence="1">Uncharacterized protein</fullName>
    </submittedName>
</protein>
<name>A0ACC2JGB3_9PEZI</name>
<keyword evidence="2" id="KW-1185">Reference proteome</keyword>
<dbReference type="EMBL" id="JAPUUL010001866">
    <property type="protein sequence ID" value="KAJ8126414.1"/>
    <property type="molecule type" value="Genomic_DNA"/>
</dbReference>